<dbReference type="SMART" id="SM00326">
    <property type="entry name" value="SH3"/>
    <property type="match status" value="1"/>
</dbReference>
<feature type="domain" description="SH3" evidence="4">
    <location>
        <begin position="57"/>
        <end position="119"/>
    </location>
</feature>
<dbReference type="Gene3D" id="3.30.1520.10">
    <property type="entry name" value="Phox-like domain"/>
    <property type="match status" value="1"/>
</dbReference>
<proteinExistence type="predicted"/>
<dbReference type="AlphaFoldDB" id="A0A1E4RF83"/>
<dbReference type="EMBL" id="KV454543">
    <property type="protein sequence ID" value="ODV65910.1"/>
    <property type="molecule type" value="Genomic_DNA"/>
</dbReference>
<dbReference type="SUPFAM" id="SSF64268">
    <property type="entry name" value="PX domain"/>
    <property type="match status" value="1"/>
</dbReference>
<gene>
    <name evidence="6" type="ORF">HYPBUDRAFT_242520</name>
</gene>
<name>A0A1E4RF83_9ASCO</name>
<dbReference type="PANTHER" id="PTHR15706">
    <property type="entry name" value="SH3 MULTIPLE DOMAIN"/>
    <property type="match status" value="1"/>
</dbReference>
<keyword evidence="2" id="KW-0677">Repeat</keyword>
<dbReference type="GeneID" id="30997844"/>
<dbReference type="Gene3D" id="2.30.30.40">
    <property type="entry name" value="SH3 Domains"/>
    <property type="match status" value="1"/>
</dbReference>
<evidence type="ECO:0000256" key="2">
    <source>
        <dbReference type="ARBA" id="ARBA00022737"/>
    </source>
</evidence>
<feature type="domain" description="PX" evidence="5">
    <location>
        <begin position="174"/>
        <end position="303"/>
    </location>
</feature>
<dbReference type="OrthoDB" id="548867at2759"/>
<evidence type="ECO:0000259" key="4">
    <source>
        <dbReference type="PROSITE" id="PS50002"/>
    </source>
</evidence>
<evidence type="ECO:0000256" key="3">
    <source>
        <dbReference type="PROSITE-ProRule" id="PRU00192"/>
    </source>
</evidence>
<evidence type="ECO:0000259" key="5">
    <source>
        <dbReference type="PROSITE" id="PS50195"/>
    </source>
</evidence>
<dbReference type="InterPro" id="IPR036028">
    <property type="entry name" value="SH3-like_dom_sf"/>
</dbReference>
<evidence type="ECO:0008006" key="8">
    <source>
        <dbReference type="Google" id="ProtNLM"/>
    </source>
</evidence>
<dbReference type="STRING" id="984485.A0A1E4RF83"/>
<dbReference type="PROSITE" id="PS50002">
    <property type="entry name" value="SH3"/>
    <property type="match status" value="1"/>
</dbReference>
<dbReference type="Pfam" id="PF00787">
    <property type="entry name" value="PX"/>
    <property type="match status" value="1"/>
</dbReference>
<dbReference type="GO" id="GO:0005737">
    <property type="term" value="C:cytoplasm"/>
    <property type="evidence" value="ECO:0007669"/>
    <property type="project" value="TreeGrafter"/>
</dbReference>
<protein>
    <recommendedName>
        <fullName evidence="8">SH3 domain-containing protein</fullName>
    </recommendedName>
</protein>
<keyword evidence="7" id="KW-1185">Reference proteome</keyword>
<evidence type="ECO:0000256" key="1">
    <source>
        <dbReference type="ARBA" id="ARBA00022443"/>
    </source>
</evidence>
<keyword evidence="1 3" id="KW-0728">SH3 domain</keyword>
<reference evidence="7" key="1">
    <citation type="submission" date="2016-05" db="EMBL/GenBank/DDBJ databases">
        <title>Comparative genomics of biotechnologically important yeasts.</title>
        <authorList>
            <consortium name="DOE Joint Genome Institute"/>
            <person name="Riley R."/>
            <person name="Haridas S."/>
            <person name="Wolfe K.H."/>
            <person name="Lopes M.R."/>
            <person name="Hittinger C.T."/>
            <person name="Goker M."/>
            <person name="Salamov A."/>
            <person name="Wisecaver J."/>
            <person name="Long T.M."/>
            <person name="Aerts A.L."/>
            <person name="Barry K."/>
            <person name="Choi C."/>
            <person name="Clum A."/>
            <person name="Coughlan A.Y."/>
            <person name="Deshpande S."/>
            <person name="Douglass A.P."/>
            <person name="Hanson S.J."/>
            <person name="Klenk H.-P."/>
            <person name="Labutti K."/>
            <person name="Lapidus A."/>
            <person name="Lindquist E."/>
            <person name="Lipzen A."/>
            <person name="Meier-Kolthoff J.P."/>
            <person name="Ohm R.A."/>
            <person name="Otillar R.P."/>
            <person name="Pangilinan J."/>
            <person name="Peng Y."/>
            <person name="Rokas A."/>
            <person name="Rosa C.A."/>
            <person name="Scheuner C."/>
            <person name="Sibirny A.A."/>
            <person name="Slot J.C."/>
            <person name="Stielow J.B."/>
            <person name="Sun H."/>
            <person name="Kurtzman C.P."/>
            <person name="Blackwell M."/>
            <person name="Grigoriev I.V."/>
            <person name="Jeffries T.W."/>
        </authorList>
    </citation>
    <scope>NUCLEOTIDE SEQUENCE [LARGE SCALE GENOMIC DNA]</scope>
    <source>
        <strain evidence="7">NRRL Y-1933</strain>
    </source>
</reference>
<evidence type="ECO:0000313" key="6">
    <source>
        <dbReference type="EMBL" id="ODV65910.1"/>
    </source>
</evidence>
<dbReference type="PROSITE" id="PS50195">
    <property type="entry name" value="PX"/>
    <property type="match status" value="1"/>
</dbReference>
<dbReference type="RefSeq" id="XP_020074977.1">
    <property type="nucleotide sequence ID" value="XM_020223295.1"/>
</dbReference>
<sequence>MSSSLFKSKQHKSRKNLKKLSISAPFANSPTSETCSSFSPYSSTSNVSFIHSPTYSYPVVVLRARYDFNLEDNQEISVKANDYLKLLDRPGNGWIKVSYLDKVNETGLIPASYVDIAVNDQVNPISYEWLNEYKSIVNDEIDEVPPRRISMYHYNNFDEIEVKAPKIDGQEFQTNVYPIDVKVSNVLQNDQSRIWYKVKFTMNDESVVYIGKYYQDFYNLHINLSMMIENLPKLPQPIRTQSHIKSKSIDNFISNKLEDQKYLESLILRCNDLNIYFNHLLKIDSIKNCFELLNFIDSGPKVINCNDSNVNDSLYKNSIDLIDLLESKTPHSFSPTAPLPPIESNYKLSTTSPPRGMVQSTSSTTINSYTSLIDDYEEESKSETFDEYNQSIDTEDTSSEEMIDQFKSMDLHQRNDSLSSNKSFPVTPTLNLFDDHLLPLTPNTPILEDDDEYKLTNHIIYSPSLSPLKKNRRTGSNLRNSISNENIKIKIMLNNSENDIIALKMKSTNLISIVYLKKLLSFKIYKDYNLINHYKLIVADQNYDLNDDDLLNYIKSKSKVTLKLVRSR</sequence>
<dbReference type="InterPro" id="IPR001683">
    <property type="entry name" value="PX_dom"/>
</dbReference>
<dbReference type="CDD" id="cd00174">
    <property type="entry name" value="SH3"/>
    <property type="match status" value="1"/>
</dbReference>
<organism evidence="6 7">
    <name type="scientific">Hyphopichia burtonii NRRL Y-1933</name>
    <dbReference type="NCBI Taxonomy" id="984485"/>
    <lineage>
        <taxon>Eukaryota</taxon>
        <taxon>Fungi</taxon>
        <taxon>Dikarya</taxon>
        <taxon>Ascomycota</taxon>
        <taxon>Saccharomycotina</taxon>
        <taxon>Pichiomycetes</taxon>
        <taxon>Debaryomycetaceae</taxon>
        <taxon>Hyphopichia</taxon>
    </lineage>
</organism>
<dbReference type="InterPro" id="IPR001452">
    <property type="entry name" value="SH3_domain"/>
</dbReference>
<dbReference type="InterPro" id="IPR036871">
    <property type="entry name" value="PX_dom_sf"/>
</dbReference>
<dbReference type="Pfam" id="PF00018">
    <property type="entry name" value="SH3_1"/>
    <property type="match status" value="1"/>
</dbReference>
<dbReference type="PANTHER" id="PTHR15706:SF2">
    <property type="entry name" value="SH3 AND PX DOMAIN-CONTAINING PROTEIN 2A"/>
    <property type="match status" value="1"/>
</dbReference>
<dbReference type="InterPro" id="IPR051228">
    <property type="entry name" value="NADPH_Oxidase/PX-Domain"/>
</dbReference>
<dbReference type="SUPFAM" id="SSF50044">
    <property type="entry name" value="SH3-domain"/>
    <property type="match status" value="1"/>
</dbReference>
<accession>A0A1E4RF83</accession>
<evidence type="ECO:0000313" key="7">
    <source>
        <dbReference type="Proteomes" id="UP000095085"/>
    </source>
</evidence>
<dbReference type="GO" id="GO:0035091">
    <property type="term" value="F:phosphatidylinositol binding"/>
    <property type="evidence" value="ECO:0007669"/>
    <property type="project" value="InterPro"/>
</dbReference>
<dbReference type="Proteomes" id="UP000095085">
    <property type="component" value="Unassembled WGS sequence"/>
</dbReference>